<protein>
    <recommendedName>
        <fullName evidence="3">DNA alkylation repair protein</fullName>
    </recommendedName>
</protein>
<dbReference type="PATRIC" id="fig|60890.4.peg.3525"/>
<dbReference type="EMBL" id="CP015124">
    <property type="protein sequence ID" value="ANP38490.1"/>
    <property type="molecule type" value="Genomic_DNA"/>
</dbReference>
<reference evidence="1 2" key="1">
    <citation type="submission" date="2016-04" db="EMBL/GenBank/DDBJ databases">
        <authorList>
            <person name="Evans L.H."/>
            <person name="Alamgir A."/>
            <person name="Owens N."/>
            <person name="Weber N.D."/>
            <person name="Virtaneva K."/>
            <person name="Barbian K."/>
            <person name="Babar A."/>
            <person name="Rosenke K."/>
        </authorList>
    </citation>
    <scope>NUCLEOTIDE SEQUENCE [LARGE SCALE GENOMIC DNA]</scope>
    <source>
        <strain evidence="1 2">JL2886</strain>
    </source>
</reference>
<dbReference type="AlphaFoldDB" id="A0A1B0ZWP8"/>
<dbReference type="SUPFAM" id="SSF48371">
    <property type="entry name" value="ARM repeat"/>
    <property type="match status" value="1"/>
</dbReference>
<sequence>MASGFSLKDQLFNPEKTRYLAGLFAACDPGFDAPGFEAQVNARLPELELKQRIDWIAEVLGQHYAAPLPEVAPLLRAALPPPLDPGNRDDDFGDFIFAPLGEFVVSKGLEAHPDLSLDLLEALTQRFSMEFAIRPFLNRWPDLTLKRMQEWAGHDHYHVRRLVSEGTRPRLPWGLGIGLDLRAPLPLLERLHGDGTRFVTRSVANHLNDIAKKEPDLVVETLRRWGEAGQQTGKEMDWITRHACRGLVKAGHPGALGLLGYDPEAPVEARITLQRAAVPIGDALNFTVDLAGPAEQPVLVDYRLHFQRPGGKASAKVFKLKQAKLVRGALTFSKAHKLKGDATTFKLVPGPHRLEVLVNGNVRAEAGFDLLPAGE</sequence>
<dbReference type="RefSeq" id="WP_065273142.1">
    <property type="nucleotide sequence ID" value="NZ_CP015124.1"/>
</dbReference>
<organism evidence="1 2">
    <name type="scientific">Phaeobacter gallaeciensis</name>
    <dbReference type="NCBI Taxonomy" id="60890"/>
    <lineage>
        <taxon>Bacteria</taxon>
        <taxon>Pseudomonadati</taxon>
        <taxon>Pseudomonadota</taxon>
        <taxon>Alphaproteobacteria</taxon>
        <taxon>Rhodobacterales</taxon>
        <taxon>Roseobacteraceae</taxon>
        <taxon>Phaeobacter</taxon>
    </lineage>
</organism>
<evidence type="ECO:0000313" key="2">
    <source>
        <dbReference type="Proteomes" id="UP000092565"/>
    </source>
</evidence>
<dbReference type="OrthoDB" id="9797162at2"/>
<accession>A0A1B0ZWP8</accession>
<name>A0A1B0ZWP8_9RHOB</name>
<proteinExistence type="predicted"/>
<dbReference type="Gene3D" id="1.25.40.290">
    <property type="entry name" value="ARM repeat domains"/>
    <property type="match status" value="1"/>
</dbReference>
<keyword evidence="2" id="KW-1185">Reference proteome</keyword>
<evidence type="ECO:0000313" key="1">
    <source>
        <dbReference type="EMBL" id="ANP38490.1"/>
    </source>
</evidence>
<gene>
    <name evidence="1" type="ORF">JL2886_03617</name>
</gene>
<dbReference type="InterPro" id="IPR016024">
    <property type="entry name" value="ARM-type_fold"/>
</dbReference>
<dbReference type="Proteomes" id="UP000092565">
    <property type="component" value="Chromosome"/>
</dbReference>
<evidence type="ECO:0008006" key="3">
    <source>
        <dbReference type="Google" id="ProtNLM"/>
    </source>
</evidence>